<protein>
    <recommendedName>
        <fullName evidence="3">Multidrug export protein MepA</fullName>
    </recommendedName>
</protein>
<dbReference type="InterPro" id="IPR002528">
    <property type="entry name" value="MATE_fam"/>
</dbReference>
<dbReference type="CDD" id="cd13143">
    <property type="entry name" value="MATE_MepA_like"/>
    <property type="match status" value="1"/>
</dbReference>
<feature type="transmembrane region" description="Helical" evidence="10">
    <location>
        <begin position="274"/>
        <end position="298"/>
    </location>
</feature>
<feature type="transmembrane region" description="Helical" evidence="10">
    <location>
        <begin position="136"/>
        <end position="157"/>
    </location>
</feature>
<dbReference type="InterPro" id="IPR051327">
    <property type="entry name" value="MATE_MepA_subfamily"/>
</dbReference>
<organism evidence="11 12">
    <name type="scientific">Clostridium cadaveris</name>
    <dbReference type="NCBI Taxonomy" id="1529"/>
    <lineage>
        <taxon>Bacteria</taxon>
        <taxon>Bacillati</taxon>
        <taxon>Bacillota</taxon>
        <taxon>Clostridia</taxon>
        <taxon>Eubacteriales</taxon>
        <taxon>Clostridiaceae</taxon>
        <taxon>Clostridium</taxon>
    </lineage>
</organism>
<keyword evidence="6 10" id="KW-0812">Transmembrane</keyword>
<evidence type="ECO:0000256" key="4">
    <source>
        <dbReference type="ARBA" id="ARBA00022448"/>
    </source>
</evidence>
<evidence type="ECO:0000256" key="9">
    <source>
        <dbReference type="ARBA" id="ARBA00023251"/>
    </source>
</evidence>
<dbReference type="GO" id="GO:0005886">
    <property type="term" value="C:plasma membrane"/>
    <property type="evidence" value="ECO:0007669"/>
    <property type="project" value="UniProtKB-SubCell"/>
</dbReference>
<feature type="transmembrane region" description="Helical" evidence="10">
    <location>
        <begin position="169"/>
        <end position="186"/>
    </location>
</feature>
<reference evidence="11 12" key="1">
    <citation type="submission" date="2018-03" db="EMBL/GenBank/DDBJ databases">
        <title>The uncultured portion of the human microbiome is neutrally assembled.</title>
        <authorList>
            <person name="Jeraldo P."/>
            <person name="Boardman L."/>
            <person name="White B.A."/>
            <person name="Nelson H."/>
            <person name="Goldenfeld N."/>
            <person name="Chia N."/>
        </authorList>
    </citation>
    <scope>NUCLEOTIDE SEQUENCE [LARGE SCALE GENOMIC DNA]</scope>
    <source>
        <strain evidence="11">CIM:MAG 903</strain>
    </source>
</reference>
<evidence type="ECO:0000256" key="1">
    <source>
        <dbReference type="ARBA" id="ARBA00004651"/>
    </source>
</evidence>
<dbReference type="InterPro" id="IPR045070">
    <property type="entry name" value="MATE_MepA-like"/>
</dbReference>
<evidence type="ECO:0000313" key="12">
    <source>
        <dbReference type="Proteomes" id="UP000246114"/>
    </source>
</evidence>
<dbReference type="Pfam" id="PF01554">
    <property type="entry name" value="MatE"/>
    <property type="match status" value="2"/>
</dbReference>
<keyword evidence="5" id="KW-1003">Cell membrane</keyword>
<feature type="transmembrane region" description="Helical" evidence="10">
    <location>
        <begin position="94"/>
        <end position="116"/>
    </location>
</feature>
<sequence length="439" mass="48149">MSKKVDLLKENEFKLLIKYMVPCILGMLGLSFCILIDTIFIGKKLGSTGLAALNLSLPTYNIFNALALTFGIGGATALSISIGEGNHKKGNEIFTTSIVGAVCVCIVISILNIFFIDEICYALGASEITFPYVKSYVGVILFFNWSFIFISVLNVFVRCDKAPKLAMTAMITANITNIILDYLFIFPMNLGLGGAALATSIGQMAGILILLLHFVKRNNTMSFKIKYFNFNSFLRIVKNGIPSFITELSAGYVIFIFNLAIFNMLGDLGVSSYSIINNIILIFTAVFYGLAQGVQPLVSVNYGSKNYSRVDRFLKLSSIIALILGVVFFSLCILFPKSFIGLFTSDTGSLLNTTVAGSKIYFFCLLFSGINMVNIGYLQAIEHSKKALLLSLLRGIIFITMYLLVLPKVLGVTGIWLSVPVTEFTTLIISLILVHKNNL</sequence>
<keyword evidence="8 10" id="KW-0472">Membrane</keyword>
<evidence type="ECO:0000313" key="11">
    <source>
        <dbReference type="EMBL" id="PWL55785.1"/>
    </source>
</evidence>
<keyword evidence="4" id="KW-0813">Transport</keyword>
<feature type="transmembrane region" description="Helical" evidence="10">
    <location>
        <begin position="236"/>
        <end position="262"/>
    </location>
</feature>
<dbReference type="PANTHER" id="PTHR43823">
    <property type="entry name" value="SPORULATION PROTEIN YKVU"/>
    <property type="match status" value="1"/>
</dbReference>
<evidence type="ECO:0000256" key="3">
    <source>
        <dbReference type="ARBA" id="ARBA00022106"/>
    </source>
</evidence>
<dbReference type="GO" id="GO:0015297">
    <property type="term" value="F:antiporter activity"/>
    <property type="evidence" value="ECO:0007669"/>
    <property type="project" value="InterPro"/>
</dbReference>
<feature type="transmembrane region" description="Helical" evidence="10">
    <location>
        <begin position="387"/>
        <end position="405"/>
    </location>
</feature>
<feature type="transmembrane region" description="Helical" evidence="10">
    <location>
        <begin position="319"/>
        <end position="340"/>
    </location>
</feature>
<proteinExistence type="inferred from homology"/>
<dbReference type="PANTHER" id="PTHR43823:SF3">
    <property type="entry name" value="MULTIDRUG EXPORT PROTEIN MEPA"/>
    <property type="match status" value="1"/>
</dbReference>
<dbReference type="AlphaFoldDB" id="A0A316MFB2"/>
<feature type="transmembrane region" description="Helical" evidence="10">
    <location>
        <begin position="62"/>
        <end position="82"/>
    </location>
</feature>
<dbReference type="PIRSF" id="PIRSF006603">
    <property type="entry name" value="DinF"/>
    <property type="match status" value="1"/>
</dbReference>
<dbReference type="NCBIfam" id="TIGR00797">
    <property type="entry name" value="matE"/>
    <property type="match status" value="1"/>
</dbReference>
<comment type="subcellular location">
    <subcellularLocation>
        <location evidence="1">Cell membrane</location>
        <topology evidence="1">Multi-pass membrane protein</topology>
    </subcellularLocation>
</comment>
<keyword evidence="9" id="KW-0046">Antibiotic resistance</keyword>
<comment type="similarity">
    <text evidence="2">Belongs to the multi antimicrobial extrusion (MATE) (TC 2.A.66.1) family. MepA subfamily.</text>
</comment>
<dbReference type="GO" id="GO:0042910">
    <property type="term" value="F:xenobiotic transmembrane transporter activity"/>
    <property type="evidence" value="ECO:0007669"/>
    <property type="project" value="InterPro"/>
</dbReference>
<feature type="transmembrane region" description="Helical" evidence="10">
    <location>
        <begin position="21"/>
        <end position="42"/>
    </location>
</feature>
<keyword evidence="7 10" id="KW-1133">Transmembrane helix</keyword>
<evidence type="ECO:0000256" key="5">
    <source>
        <dbReference type="ARBA" id="ARBA00022475"/>
    </source>
</evidence>
<feature type="transmembrane region" description="Helical" evidence="10">
    <location>
        <begin position="411"/>
        <end position="434"/>
    </location>
</feature>
<feature type="transmembrane region" description="Helical" evidence="10">
    <location>
        <begin position="192"/>
        <end position="215"/>
    </location>
</feature>
<dbReference type="EMBL" id="QAMZ01000003">
    <property type="protein sequence ID" value="PWL55785.1"/>
    <property type="molecule type" value="Genomic_DNA"/>
</dbReference>
<dbReference type="InterPro" id="IPR048279">
    <property type="entry name" value="MdtK-like"/>
</dbReference>
<evidence type="ECO:0000256" key="8">
    <source>
        <dbReference type="ARBA" id="ARBA00023136"/>
    </source>
</evidence>
<accession>A0A316MFB2</accession>
<comment type="caution">
    <text evidence="11">The sequence shown here is derived from an EMBL/GenBank/DDBJ whole genome shotgun (WGS) entry which is preliminary data.</text>
</comment>
<gene>
    <name evidence="11" type="ORF">DBY38_00395</name>
</gene>
<evidence type="ECO:0000256" key="2">
    <source>
        <dbReference type="ARBA" id="ARBA00008417"/>
    </source>
</evidence>
<dbReference type="GO" id="GO:0046677">
    <property type="term" value="P:response to antibiotic"/>
    <property type="evidence" value="ECO:0007669"/>
    <property type="project" value="UniProtKB-KW"/>
</dbReference>
<feature type="transmembrane region" description="Helical" evidence="10">
    <location>
        <begin position="360"/>
        <end position="380"/>
    </location>
</feature>
<evidence type="ECO:0000256" key="7">
    <source>
        <dbReference type="ARBA" id="ARBA00022989"/>
    </source>
</evidence>
<evidence type="ECO:0000256" key="10">
    <source>
        <dbReference type="SAM" id="Phobius"/>
    </source>
</evidence>
<name>A0A316MFB2_9CLOT</name>
<dbReference type="Proteomes" id="UP000246114">
    <property type="component" value="Unassembled WGS sequence"/>
</dbReference>
<evidence type="ECO:0000256" key="6">
    <source>
        <dbReference type="ARBA" id="ARBA00022692"/>
    </source>
</evidence>